<dbReference type="Proteomes" id="UP001168972">
    <property type="component" value="Unassembled WGS sequence"/>
</dbReference>
<protein>
    <submittedName>
        <fullName evidence="3">Uncharacterized protein</fullName>
    </submittedName>
</protein>
<dbReference type="PANTHER" id="PTHR22255">
    <property type="entry name" value="LP06548P"/>
    <property type="match status" value="1"/>
</dbReference>
<organism evidence="3 4">
    <name type="scientific">Microctonus hyperodae</name>
    <name type="common">Parasitoid wasp</name>
    <dbReference type="NCBI Taxonomy" id="165561"/>
    <lineage>
        <taxon>Eukaryota</taxon>
        <taxon>Metazoa</taxon>
        <taxon>Ecdysozoa</taxon>
        <taxon>Arthropoda</taxon>
        <taxon>Hexapoda</taxon>
        <taxon>Insecta</taxon>
        <taxon>Pterygota</taxon>
        <taxon>Neoptera</taxon>
        <taxon>Endopterygota</taxon>
        <taxon>Hymenoptera</taxon>
        <taxon>Apocrita</taxon>
        <taxon>Ichneumonoidea</taxon>
        <taxon>Braconidae</taxon>
        <taxon>Euphorinae</taxon>
        <taxon>Microctonus</taxon>
    </lineage>
</organism>
<dbReference type="PANTHER" id="PTHR22255:SF9">
    <property type="entry name" value="LP06548P"/>
    <property type="match status" value="1"/>
</dbReference>
<dbReference type="Pfam" id="PF23071">
    <property type="entry name" value="DUF7044"/>
    <property type="match status" value="1"/>
</dbReference>
<accession>A0AA39G4K4</accession>
<name>A0AA39G4K4_MICHY</name>
<sequence>MLYLNPLKIESKTRRREPKLQNRTLVFTTKLARVSGACEFPQKWEGQWFQSGKPSPVNINATMLGEKRCIEKDKDTYAVYDSLNSENCYRCLIINDRHVNAIQFREVGDCSIEPRSLAELCAAVTRTDDSLYTMFRLNSKPIPCPFTGAPFTFTYKSGETECRSPISHAESCTDSSKLLLKYQACPDLEFSESTDILV</sequence>
<comment type="caution">
    <text evidence="3">The sequence shown here is derived from an EMBL/GenBank/DDBJ whole genome shotgun (WGS) entry which is preliminary data.</text>
</comment>
<dbReference type="Pfam" id="PF23069">
    <property type="entry name" value="DUF7042"/>
    <property type="match status" value="1"/>
</dbReference>
<reference evidence="3" key="2">
    <citation type="submission" date="2023-03" db="EMBL/GenBank/DDBJ databases">
        <authorList>
            <person name="Inwood S.N."/>
            <person name="Skelly J.G."/>
            <person name="Guhlin J."/>
            <person name="Harrop T.W.R."/>
            <person name="Goldson S.G."/>
            <person name="Dearden P.K."/>
        </authorList>
    </citation>
    <scope>NUCLEOTIDE SEQUENCE</scope>
    <source>
        <strain evidence="3">Lincoln</strain>
        <tissue evidence="3">Whole body</tissue>
    </source>
</reference>
<gene>
    <name evidence="3" type="ORF">PV327_003482</name>
</gene>
<reference evidence="3" key="1">
    <citation type="journal article" date="2023" name="bioRxiv">
        <title>Scaffold-level genome assemblies of two parasitoid biocontrol wasps reveal the parthenogenesis mechanism and an associated novel virus.</title>
        <authorList>
            <person name="Inwood S."/>
            <person name="Skelly J."/>
            <person name="Guhlin J."/>
            <person name="Harrop T."/>
            <person name="Goldson S."/>
            <person name="Dearden P."/>
        </authorList>
    </citation>
    <scope>NUCLEOTIDE SEQUENCE</scope>
    <source>
        <strain evidence="3">Lincoln</strain>
        <tissue evidence="3">Whole body</tissue>
    </source>
</reference>
<evidence type="ECO:0000313" key="4">
    <source>
        <dbReference type="Proteomes" id="UP001168972"/>
    </source>
</evidence>
<evidence type="ECO:0000313" key="3">
    <source>
        <dbReference type="EMBL" id="KAK0181176.1"/>
    </source>
</evidence>
<keyword evidence="4" id="KW-1185">Reference proteome</keyword>
<proteinExistence type="predicted"/>
<evidence type="ECO:0000259" key="2">
    <source>
        <dbReference type="Pfam" id="PF23071"/>
    </source>
</evidence>
<dbReference type="AlphaFoldDB" id="A0AA39G4K4"/>
<evidence type="ECO:0000259" key="1">
    <source>
        <dbReference type="Pfam" id="PF23069"/>
    </source>
</evidence>
<dbReference type="InterPro" id="IPR055470">
    <property type="entry name" value="DUF7042"/>
</dbReference>
<dbReference type="EMBL" id="JAQQBR010000002">
    <property type="protein sequence ID" value="KAK0181176.1"/>
    <property type="molecule type" value="Genomic_DNA"/>
</dbReference>
<feature type="domain" description="DUF7044" evidence="2">
    <location>
        <begin position="37"/>
        <end position="122"/>
    </location>
</feature>
<dbReference type="InterPro" id="IPR055472">
    <property type="entry name" value="DUF7044"/>
</dbReference>
<feature type="domain" description="DUF7042" evidence="1">
    <location>
        <begin position="140"/>
        <end position="195"/>
    </location>
</feature>